<reference evidence="18" key="1">
    <citation type="submission" date="2022-06" db="EMBL/GenBank/DDBJ databases">
        <title>Genome sequencing of Brevibacillus sp. BB3-R1.</title>
        <authorList>
            <person name="Heo J."/>
            <person name="Lee D."/>
            <person name="Won M."/>
            <person name="Han B.-H."/>
            <person name="Hong S.-B."/>
            <person name="Kwon S.-W."/>
        </authorList>
    </citation>
    <scope>NUCLEOTIDE SEQUENCE</scope>
    <source>
        <strain evidence="18">BB3-R1</strain>
    </source>
</reference>
<dbReference type="EMBL" id="CP098755">
    <property type="protein sequence ID" value="USG66651.1"/>
    <property type="molecule type" value="Genomic_DNA"/>
</dbReference>
<dbReference type="Pfam" id="PF00512">
    <property type="entry name" value="HisKA"/>
    <property type="match status" value="1"/>
</dbReference>
<evidence type="ECO:0000256" key="6">
    <source>
        <dbReference type="ARBA" id="ARBA00022679"/>
    </source>
</evidence>
<evidence type="ECO:0000256" key="3">
    <source>
        <dbReference type="ARBA" id="ARBA00012438"/>
    </source>
</evidence>
<dbReference type="CDD" id="cd06225">
    <property type="entry name" value="HAMP"/>
    <property type="match status" value="1"/>
</dbReference>
<dbReference type="InterPro" id="IPR004358">
    <property type="entry name" value="Sig_transdc_His_kin-like_C"/>
</dbReference>
<evidence type="ECO:0000256" key="2">
    <source>
        <dbReference type="ARBA" id="ARBA00004651"/>
    </source>
</evidence>
<dbReference type="SMART" id="SM00448">
    <property type="entry name" value="REC"/>
    <property type="match status" value="1"/>
</dbReference>
<keyword evidence="10" id="KW-0902">Two-component regulatory system</keyword>
<feature type="coiled-coil region" evidence="13">
    <location>
        <begin position="437"/>
        <end position="506"/>
    </location>
</feature>
<feature type="domain" description="HAMP" evidence="17">
    <location>
        <begin position="233"/>
        <end position="261"/>
    </location>
</feature>
<evidence type="ECO:0000256" key="13">
    <source>
        <dbReference type="SAM" id="Coils"/>
    </source>
</evidence>
<dbReference type="Pfam" id="PF12729">
    <property type="entry name" value="4HB_MCP_1"/>
    <property type="match status" value="1"/>
</dbReference>
<gene>
    <name evidence="18" type="ORF">NDK47_04950</name>
</gene>
<dbReference type="PROSITE" id="PS50110">
    <property type="entry name" value="RESPONSE_REGULATORY"/>
    <property type="match status" value="1"/>
</dbReference>
<evidence type="ECO:0000256" key="12">
    <source>
        <dbReference type="PROSITE-ProRule" id="PRU00169"/>
    </source>
</evidence>
<dbReference type="InterPro" id="IPR003018">
    <property type="entry name" value="GAF"/>
</dbReference>
<dbReference type="Pfam" id="PF13185">
    <property type="entry name" value="GAF_2"/>
    <property type="match status" value="1"/>
</dbReference>
<evidence type="ECO:0000259" key="16">
    <source>
        <dbReference type="PROSITE" id="PS50110"/>
    </source>
</evidence>
<evidence type="ECO:0000259" key="15">
    <source>
        <dbReference type="PROSITE" id="PS50109"/>
    </source>
</evidence>
<dbReference type="CDD" id="cd00082">
    <property type="entry name" value="HisKA"/>
    <property type="match status" value="1"/>
</dbReference>
<evidence type="ECO:0000259" key="17">
    <source>
        <dbReference type="PROSITE" id="PS50885"/>
    </source>
</evidence>
<feature type="transmembrane region" description="Helical" evidence="14">
    <location>
        <begin position="6"/>
        <end position="29"/>
    </location>
</feature>
<dbReference type="InterPro" id="IPR011006">
    <property type="entry name" value="CheY-like_superfamily"/>
</dbReference>
<dbReference type="CDD" id="cd19411">
    <property type="entry name" value="MCP2201-like_sensor"/>
    <property type="match status" value="1"/>
</dbReference>
<dbReference type="Pfam" id="PF02518">
    <property type="entry name" value="HATPase_c"/>
    <property type="match status" value="1"/>
</dbReference>
<evidence type="ECO:0000256" key="4">
    <source>
        <dbReference type="ARBA" id="ARBA00022475"/>
    </source>
</evidence>
<name>A0ABY4WHM9_9BACL</name>
<dbReference type="InterPro" id="IPR003661">
    <property type="entry name" value="HisK_dim/P_dom"/>
</dbReference>
<keyword evidence="5 12" id="KW-0597">Phosphoprotein</keyword>
<dbReference type="Proteomes" id="UP001056500">
    <property type="component" value="Chromosome"/>
</dbReference>
<keyword evidence="4" id="KW-1003">Cell membrane</keyword>
<keyword evidence="14" id="KW-1133">Transmembrane helix</keyword>
<dbReference type="InterPro" id="IPR005467">
    <property type="entry name" value="His_kinase_dom"/>
</dbReference>
<feature type="modified residue" description="4-aspartylphosphate" evidence="12">
    <location>
        <position position="831"/>
    </location>
</feature>
<evidence type="ECO:0000256" key="7">
    <source>
        <dbReference type="ARBA" id="ARBA00022741"/>
    </source>
</evidence>
<sequence>MKYKTKLLIGFGSLLVLMMVLMGTIFNVLTNLTASIHEIVDDRYEKLKSANDMQNHVNNMSRLVTSIVLDENQKSFQEDKRRIEESIREAGTSLALLQNKVHVEQGRTLLSKISAEYEMYTQLARRVMEKVEIGQKREAASLISQDLIERKEELFYRIKELKDLQESLLDDAYDRSMEEYEFIKMLSLYFIGVGLLVGIVVTLWVIQGISKNLAGITSVISTVVNRSTEKFPRIPVTSQDEIGDIAKAFNKMASTLEEHAQQEKEFTQAMREQSWMKTQLAEITSLFQGIQDVQTLANLFIRRITPLVGASYGAIYIRDGQTDSTRLIKAGTYACDHSEIGASFVEVGQGLVGQCAVENHILHLTDLPEEYIRISSDLGQADPASIILLPVPYEGKVLAVVELATFTPFSAIQINLLEEITATMGITIHSIFVHMQIRNLLRESQILTEELQSQSEELQLQQEELRSINEKLEEQYKNSEQKAKELERVKEELERQADQVQKASRYKSEFLANMSHELRTPLNSLLILSQILLENKDKNLTERQLEYVQTILKSGNNLLNLINDILDLTRIESGKMVINRGDVSLREMGANALRGFQHLAVQKQLEFRVEIADDVPELIWSDEQRLQQIITNLLANAFKFTSQGGVYLHISRVAKAEGEHVAIAVRDTGIGIQSKNQEIIFEAFQQADGTTSRKYGGTGLGLSISREMANLLGGFIQLESIEGVGSTFTLYLPILQKEEESGVLDAYALPPVATGVLEKEYQADSSSLSSETPDQCLKGKKVLVVDDDMRNIFALTAALEEREMIVIYAENGREGIELLYENADVDIVLMDIMMPEMDGYEAIREIRGIPAMMHLPIIALTAKAMKHDREKCIEVGASDYISKPVEIEQLLSLMQVWLYG</sequence>
<dbReference type="InterPro" id="IPR029016">
    <property type="entry name" value="GAF-like_dom_sf"/>
</dbReference>
<dbReference type="SUPFAM" id="SSF47384">
    <property type="entry name" value="Homodimeric domain of signal transducing histidine kinase"/>
    <property type="match status" value="1"/>
</dbReference>
<evidence type="ECO:0000313" key="19">
    <source>
        <dbReference type="Proteomes" id="UP001056500"/>
    </source>
</evidence>
<dbReference type="InterPro" id="IPR036097">
    <property type="entry name" value="HisK_dim/P_sf"/>
</dbReference>
<dbReference type="Gene3D" id="3.30.450.40">
    <property type="match status" value="1"/>
</dbReference>
<keyword evidence="7" id="KW-0547">Nucleotide-binding</keyword>
<keyword evidence="6" id="KW-0808">Transferase</keyword>
<keyword evidence="14" id="KW-0812">Transmembrane</keyword>
<evidence type="ECO:0000313" key="18">
    <source>
        <dbReference type="EMBL" id="USG66651.1"/>
    </source>
</evidence>
<dbReference type="PROSITE" id="PS50109">
    <property type="entry name" value="HIS_KIN"/>
    <property type="match status" value="1"/>
</dbReference>
<keyword evidence="9" id="KW-0067">ATP-binding</keyword>
<dbReference type="Pfam" id="PF00672">
    <property type="entry name" value="HAMP"/>
    <property type="match status" value="1"/>
</dbReference>
<dbReference type="SMART" id="SM00304">
    <property type="entry name" value="HAMP"/>
    <property type="match status" value="1"/>
</dbReference>
<dbReference type="Gene3D" id="1.10.287.130">
    <property type="match status" value="1"/>
</dbReference>
<dbReference type="InterPro" id="IPR003660">
    <property type="entry name" value="HAMP_dom"/>
</dbReference>
<dbReference type="RefSeq" id="WP_251873759.1">
    <property type="nucleotide sequence ID" value="NZ_CP098755.1"/>
</dbReference>
<dbReference type="EC" id="2.7.13.3" evidence="3"/>
<dbReference type="InterPro" id="IPR003594">
    <property type="entry name" value="HATPase_dom"/>
</dbReference>
<dbReference type="Pfam" id="PF00072">
    <property type="entry name" value="Response_reg"/>
    <property type="match status" value="1"/>
</dbReference>
<dbReference type="CDD" id="cd17546">
    <property type="entry name" value="REC_hyHK_CKI1_RcsC-like"/>
    <property type="match status" value="1"/>
</dbReference>
<feature type="domain" description="Response regulatory" evidence="16">
    <location>
        <begin position="781"/>
        <end position="898"/>
    </location>
</feature>
<comment type="subcellular location">
    <subcellularLocation>
        <location evidence="2">Cell membrane</location>
        <topology evidence="2">Multi-pass membrane protein</topology>
    </subcellularLocation>
</comment>
<dbReference type="SUPFAM" id="SSF55781">
    <property type="entry name" value="GAF domain-like"/>
    <property type="match status" value="1"/>
</dbReference>
<evidence type="ECO:0000256" key="9">
    <source>
        <dbReference type="ARBA" id="ARBA00022840"/>
    </source>
</evidence>
<feature type="transmembrane region" description="Helical" evidence="14">
    <location>
        <begin position="186"/>
        <end position="206"/>
    </location>
</feature>
<keyword evidence="11 14" id="KW-0472">Membrane</keyword>
<dbReference type="InterPro" id="IPR047347">
    <property type="entry name" value="YvaQ-like_sensor"/>
</dbReference>
<evidence type="ECO:0000256" key="5">
    <source>
        <dbReference type="ARBA" id="ARBA00022553"/>
    </source>
</evidence>
<dbReference type="PANTHER" id="PTHR45339:SF1">
    <property type="entry name" value="HYBRID SIGNAL TRANSDUCTION HISTIDINE KINASE J"/>
    <property type="match status" value="1"/>
</dbReference>
<proteinExistence type="predicted"/>
<dbReference type="InterPro" id="IPR001789">
    <property type="entry name" value="Sig_transdc_resp-reg_receiver"/>
</dbReference>
<dbReference type="PRINTS" id="PR00344">
    <property type="entry name" value="BCTRLSENSOR"/>
</dbReference>
<dbReference type="SMART" id="SM00387">
    <property type="entry name" value="HATPase_c"/>
    <property type="match status" value="1"/>
</dbReference>
<dbReference type="SUPFAM" id="SSF52172">
    <property type="entry name" value="CheY-like"/>
    <property type="match status" value="1"/>
</dbReference>
<evidence type="ECO:0000256" key="8">
    <source>
        <dbReference type="ARBA" id="ARBA00022777"/>
    </source>
</evidence>
<dbReference type="Gene3D" id="3.40.50.2300">
    <property type="match status" value="1"/>
</dbReference>
<evidence type="ECO:0000256" key="1">
    <source>
        <dbReference type="ARBA" id="ARBA00000085"/>
    </source>
</evidence>
<dbReference type="InterPro" id="IPR024478">
    <property type="entry name" value="HlyB_4HB_MCP"/>
</dbReference>
<dbReference type="Gene3D" id="3.30.565.10">
    <property type="entry name" value="Histidine kinase-like ATPase, C-terminal domain"/>
    <property type="match status" value="1"/>
</dbReference>
<dbReference type="PROSITE" id="PS50885">
    <property type="entry name" value="HAMP"/>
    <property type="match status" value="1"/>
</dbReference>
<protein>
    <recommendedName>
        <fullName evidence="3">histidine kinase</fullName>
        <ecNumber evidence="3">2.7.13.3</ecNumber>
    </recommendedName>
</protein>
<dbReference type="SMART" id="SM00065">
    <property type="entry name" value="GAF"/>
    <property type="match status" value="1"/>
</dbReference>
<keyword evidence="8" id="KW-0418">Kinase</keyword>
<dbReference type="CDD" id="cd16922">
    <property type="entry name" value="HATPase_EvgS-ArcB-TorS-like"/>
    <property type="match status" value="1"/>
</dbReference>
<comment type="catalytic activity">
    <reaction evidence="1">
        <text>ATP + protein L-histidine = ADP + protein N-phospho-L-histidine.</text>
        <dbReference type="EC" id="2.7.13.3"/>
    </reaction>
</comment>
<feature type="domain" description="Histidine kinase" evidence="15">
    <location>
        <begin position="513"/>
        <end position="736"/>
    </location>
</feature>
<feature type="coiled-coil region" evidence="13">
    <location>
        <begin position="245"/>
        <end position="272"/>
    </location>
</feature>
<accession>A0ABY4WHM9</accession>
<organism evidence="18 19">
    <name type="scientific">Brevibacillus ruminantium</name>
    <dbReference type="NCBI Taxonomy" id="2950604"/>
    <lineage>
        <taxon>Bacteria</taxon>
        <taxon>Bacillati</taxon>
        <taxon>Bacillota</taxon>
        <taxon>Bacilli</taxon>
        <taxon>Bacillales</taxon>
        <taxon>Paenibacillaceae</taxon>
        <taxon>Brevibacillus</taxon>
    </lineage>
</organism>
<dbReference type="Gene3D" id="6.10.340.10">
    <property type="match status" value="1"/>
</dbReference>
<keyword evidence="19" id="KW-1185">Reference proteome</keyword>
<dbReference type="SUPFAM" id="SSF55874">
    <property type="entry name" value="ATPase domain of HSP90 chaperone/DNA topoisomerase II/histidine kinase"/>
    <property type="match status" value="1"/>
</dbReference>
<dbReference type="SMART" id="SM00388">
    <property type="entry name" value="HisKA"/>
    <property type="match status" value="1"/>
</dbReference>
<keyword evidence="13" id="KW-0175">Coiled coil</keyword>
<evidence type="ECO:0000256" key="10">
    <source>
        <dbReference type="ARBA" id="ARBA00023012"/>
    </source>
</evidence>
<evidence type="ECO:0000256" key="11">
    <source>
        <dbReference type="ARBA" id="ARBA00023136"/>
    </source>
</evidence>
<dbReference type="InterPro" id="IPR036890">
    <property type="entry name" value="HATPase_C_sf"/>
</dbReference>
<dbReference type="PANTHER" id="PTHR45339">
    <property type="entry name" value="HYBRID SIGNAL TRANSDUCTION HISTIDINE KINASE J"/>
    <property type="match status" value="1"/>
</dbReference>
<evidence type="ECO:0000256" key="14">
    <source>
        <dbReference type="SAM" id="Phobius"/>
    </source>
</evidence>